<evidence type="ECO:0000256" key="3">
    <source>
        <dbReference type="ARBA" id="ARBA00022806"/>
    </source>
</evidence>
<evidence type="ECO:0000256" key="1">
    <source>
        <dbReference type="ARBA" id="ARBA00022741"/>
    </source>
</evidence>
<dbReference type="Pfam" id="PF00270">
    <property type="entry name" value="DEAD"/>
    <property type="match status" value="1"/>
</dbReference>
<feature type="domain" description="Helicase C-terminal" evidence="10">
    <location>
        <begin position="325"/>
        <end position="482"/>
    </location>
</feature>
<organism evidence="11 12">
    <name type="scientific">Zygosaccharomyces bailii (strain CLIB 213 / ATCC 58445 / CBS 680 / BCRC 21525 / NBRC 1098 / NCYC 1416 / NRRL Y-2227)</name>
    <dbReference type="NCBI Taxonomy" id="1333698"/>
    <lineage>
        <taxon>Eukaryota</taxon>
        <taxon>Fungi</taxon>
        <taxon>Dikarya</taxon>
        <taxon>Ascomycota</taxon>
        <taxon>Saccharomycotina</taxon>
        <taxon>Saccharomycetes</taxon>
        <taxon>Saccharomycetales</taxon>
        <taxon>Saccharomycetaceae</taxon>
        <taxon>Zygosaccharomyces</taxon>
    </lineage>
</organism>
<evidence type="ECO:0000259" key="10">
    <source>
        <dbReference type="PROSITE" id="PS51194"/>
    </source>
</evidence>
<keyword evidence="4 6" id="KW-0067">ATP-binding</keyword>
<keyword evidence="3 6" id="KW-0347">Helicase</keyword>
<proteinExistence type="inferred from homology"/>
<feature type="region of interest" description="Disordered" evidence="8">
    <location>
        <begin position="598"/>
        <end position="624"/>
    </location>
</feature>
<dbReference type="AlphaFoldDB" id="A0A8J2T417"/>
<comment type="catalytic activity">
    <reaction evidence="7">
        <text>ATP + H2O = ADP + phosphate + H(+)</text>
        <dbReference type="Rhea" id="RHEA:13065"/>
        <dbReference type="ChEBI" id="CHEBI:15377"/>
        <dbReference type="ChEBI" id="CHEBI:15378"/>
        <dbReference type="ChEBI" id="CHEBI:30616"/>
        <dbReference type="ChEBI" id="CHEBI:43474"/>
        <dbReference type="ChEBI" id="CHEBI:456216"/>
        <dbReference type="EC" id="3.6.4.13"/>
    </reaction>
</comment>
<keyword evidence="5 7" id="KW-0694">RNA-binding</keyword>
<reference evidence="12" key="1">
    <citation type="journal article" date="2013" name="Genome Announc.">
        <title>Genome sequence of the food spoilage yeast Zygosaccharomyces bailii CLIB 213(T).</title>
        <authorList>
            <person name="Galeote V."/>
            <person name="Bigey F."/>
            <person name="Devillers H."/>
            <person name="Neuveglise C."/>
            <person name="Dequin S."/>
        </authorList>
    </citation>
    <scope>NUCLEOTIDE SEQUENCE [LARGE SCALE GENOMIC DNA]</scope>
    <source>
        <strain evidence="12">CLIB 213 / ATCC 58445 / CBS 680 / CCRC 21525 / NBRC 1098 / NCYC 1416 / NRRL Y-2227</strain>
    </source>
</reference>
<comment type="function">
    <text evidence="7">RNA helicase.</text>
</comment>
<dbReference type="InterPro" id="IPR014001">
    <property type="entry name" value="Helicase_ATP-bd"/>
</dbReference>
<dbReference type="EC" id="3.6.4.13" evidence="7"/>
<dbReference type="PANTHER" id="PTHR24031">
    <property type="entry name" value="RNA HELICASE"/>
    <property type="match status" value="1"/>
</dbReference>
<feature type="compositionally biased region" description="Basic and acidic residues" evidence="8">
    <location>
        <begin position="615"/>
        <end position="624"/>
    </location>
</feature>
<comment type="domain">
    <text evidence="7">The Q motif is unique to and characteristic of the DEAD box family of RNA helicases and controls ATP binding and hydrolysis.</text>
</comment>
<dbReference type="PROSITE" id="PS00039">
    <property type="entry name" value="DEAD_ATP_HELICASE"/>
    <property type="match status" value="1"/>
</dbReference>
<dbReference type="GO" id="GO:0003723">
    <property type="term" value="F:RNA binding"/>
    <property type="evidence" value="ECO:0007669"/>
    <property type="project" value="UniProtKB-UniRule"/>
</dbReference>
<evidence type="ECO:0000256" key="2">
    <source>
        <dbReference type="ARBA" id="ARBA00022801"/>
    </source>
</evidence>
<dbReference type="SMART" id="SM00490">
    <property type="entry name" value="HELICc"/>
    <property type="match status" value="1"/>
</dbReference>
<evidence type="ECO:0000256" key="7">
    <source>
        <dbReference type="RuleBase" id="RU365068"/>
    </source>
</evidence>
<dbReference type="CDD" id="cd18787">
    <property type="entry name" value="SF2_C_DEAD"/>
    <property type="match status" value="1"/>
</dbReference>
<dbReference type="Pfam" id="PF00271">
    <property type="entry name" value="Helicase_C"/>
    <property type="match status" value="1"/>
</dbReference>
<dbReference type="SMART" id="SM00487">
    <property type="entry name" value="DEXDc"/>
    <property type="match status" value="1"/>
</dbReference>
<evidence type="ECO:0000256" key="6">
    <source>
        <dbReference type="RuleBase" id="RU000492"/>
    </source>
</evidence>
<keyword evidence="12" id="KW-1185">Reference proteome</keyword>
<evidence type="ECO:0000313" key="11">
    <source>
        <dbReference type="EMBL" id="CDF87745.1"/>
    </source>
</evidence>
<evidence type="ECO:0000256" key="5">
    <source>
        <dbReference type="ARBA" id="ARBA00022884"/>
    </source>
</evidence>
<name>A0A8J2T417_ZYGB2</name>
<dbReference type="OrthoDB" id="193716at2759"/>
<dbReference type="GO" id="GO:0005524">
    <property type="term" value="F:ATP binding"/>
    <property type="evidence" value="ECO:0007669"/>
    <property type="project" value="UniProtKB-UniRule"/>
</dbReference>
<feature type="domain" description="Helicase ATP-binding" evidence="9">
    <location>
        <begin position="110"/>
        <end position="296"/>
    </location>
</feature>
<dbReference type="InterPro" id="IPR011545">
    <property type="entry name" value="DEAD/DEAH_box_helicase_dom"/>
</dbReference>
<dbReference type="GO" id="GO:0070013">
    <property type="term" value="C:intracellular organelle lumen"/>
    <property type="evidence" value="ECO:0007669"/>
    <property type="project" value="UniProtKB-ARBA"/>
</dbReference>
<dbReference type="InterPro" id="IPR001650">
    <property type="entry name" value="Helicase_C-like"/>
</dbReference>
<keyword evidence="1 6" id="KW-0547">Nucleotide-binding</keyword>
<dbReference type="GO" id="GO:0016787">
    <property type="term" value="F:hydrolase activity"/>
    <property type="evidence" value="ECO:0007669"/>
    <property type="project" value="UniProtKB-KW"/>
</dbReference>
<comment type="similarity">
    <text evidence="6">Belongs to the DEAD box helicase family.</text>
</comment>
<dbReference type="EMBL" id="HG316454">
    <property type="protein sequence ID" value="CDF87745.1"/>
    <property type="molecule type" value="Genomic_DNA"/>
</dbReference>
<dbReference type="SUPFAM" id="SSF52540">
    <property type="entry name" value="P-loop containing nucleoside triphosphate hydrolases"/>
    <property type="match status" value="1"/>
</dbReference>
<evidence type="ECO:0000256" key="8">
    <source>
        <dbReference type="SAM" id="MobiDB-lite"/>
    </source>
</evidence>
<evidence type="ECO:0000313" key="12">
    <source>
        <dbReference type="Proteomes" id="UP000019375"/>
    </source>
</evidence>
<sequence>MFLRCGSAKIPLQLCARTRSLFITSVRFYNGRGGRYEGERKSPRSRSRFSDTPVSLKKAKLIQIPFEENAAEVTLDELKDEGLIGKDVHESITRLGFEGLTPVQQKSIGPILKNEQQDVIARAKTGTGKTFAFLIPMFQHLINTRMENPFAVKYVIVAPTRDLALQIQTETQRVQSMNPTLKKFNSLTLVGGTNFGTSINNLVRRRPQIIIATPGRLLDVLRDYNKYFTHIDVKVLDEADRLLEIGFQQDLERISETFNKLNDNSEDHIRTLLFSATLDTKVQDLSANIMGKSECLFLDTVDKNEPQAHEKIAQSVVITPNLAHSIHAMVDHIKREVQSNPSYKAILFTPTIKLTSFISETLHSLLGRSLPILEFHGKKTQMARTKMVHRFKRDHSGILVCTDVAARGLDFPDVGEVLQLGVPPQTPQYIHRIGRTARAGKEGKATLFICESETPFLQYLAKKERINIEDQTEFKASEESIEELAKKLYDDEKLIDAFISAIAYYRANGRVFGFNDNRILSQIAESYGTLLNDRDRKIPVSANLLEKLGLSRNRVVQDMLNVQRSYRKHHNEDTMQAKNDRSRDKRWYDEAPFQNFVKRGKTKNQNFTKKSYNKTRGDNPRFDE</sequence>
<dbReference type="PROSITE" id="PS51194">
    <property type="entry name" value="HELICASE_CTER"/>
    <property type="match status" value="1"/>
</dbReference>
<evidence type="ECO:0000256" key="4">
    <source>
        <dbReference type="ARBA" id="ARBA00022840"/>
    </source>
</evidence>
<dbReference type="InterPro" id="IPR027417">
    <property type="entry name" value="P-loop_NTPase"/>
</dbReference>
<gene>
    <name evidence="11" type="ORF">BN860_13498g</name>
</gene>
<dbReference type="PROSITE" id="PS51192">
    <property type="entry name" value="HELICASE_ATP_BIND_1"/>
    <property type="match status" value="1"/>
</dbReference>
<dbReference type="Proteomes" id="UP000019375">
    <property type="component" value="Unassembled WGS sequence"/>
</dbReference>
<protein>
    <recommendedName>
        <fullName evidence="7">ATP-dependent RNA helicase</fullName>
        <ecNumber evidence="7">3.6.4.13</ecNumber>
    </recommendedName>
</protein>
<dbReference type="GO" id="GO:0003724">
    <property type="term" value="F:RNA helicase activity"/>
    <property type="evidence" value="ECO:0007669"/>
    <property type="project" value="UniProtKB-EC"/>
</dbReference>
<dbReference type="Gene3D" id="3.40.50.300">
    <property type="entry name" value="P-loop containing nucleotide triphosphate hydrolases"/>
    <property type="match status" value="2"/>
</dbReference>
<dbReference type="InterPro" id="IPR000629">
    <property type="entry name" value="RNA-helicase_DEAD-box_CS"/>
</dbReference>
<evidence type="ECO:0000259" key="9">
    <source>
        <dbReference type="PROSITE" id="PS51192"/>
    </source>
</evidence>
<accession>A0A8J2T417</accession>
<keyword evidence="2 6" id="KW-0378">Hydrolase</keyword>